<evidence type="ECO:0000256" key="1">
    <source>
        <dbReference type="SAM" id="MobiDB-lite"/>
    </source>
</evidence>
<feature type="transmembrane region" description="Helical" evidence="2">
    <location>
        <begin position="98"/>
        <end position="117"/>
    </location>
</feature>
<dbReference type="GO" id="GO:0005886">
    <property type="term" value="C:plasma membrane"/>
    <property type="evidence" value="ECO:0007669"/>
    <property type="project" value="TreeGrafter"/>
</dbReference>
<dbReference type="AlphaFoldDB" id="A0A7K9LEX3"/>
<name>A0A7K9LEX3_9PASS</name>
<dbReference type="Gene3D" id="2.60.40.10">
    <property type="entry name" value="Immunoglobulins"/>
    <property type="match status" value="1"/>
</dbReference>
<dbReference type="OrthoDB" id="6250964at2759"/>
<evidence type="ECO:0000256" key="2">
    <source>
        <dbReference type="SAM" id="Phobius"/>
    </source>
</evidence>
<keyword evidence="2" id="KW-0812">Transmembrane</keyword>
<evidence type="ECO:0000313" key="5">
    <source>
        <dbReference type="Proteomes" id="UP000583164"/>
    </source>
</evidence>
<dbReference type="FunFam" id="2.60.40.10:FF:000641">
    <property type="entry name" value="Intercellular adhesion molecule 1"/>
    <property type="match status" value="1"/>
</dbReference>
<accession>A0A7K9LEX3</accession>
<reference evidence="4 5" key="1">
    <citation type="submission" date="2019-09" db="EMBL/GenBank/DDBJ databases">
        <title>Bird 10,000 Genomes (B10K) Project - Family phase.</title>
        <authorList>
            <person name="Zhang G."/>
        </authorList>
    </citation>
    <scope>NUCLEOTIDE SEQUENCE [LARGE SCALE GENOMIC DNA]</scope>
    <source>
        <strain evidence="4">B10K-DU-001-29</strain>
        <tissue evidence="4">Muscle</tissue>
    </source>
</reference>
<dbReference type="InterPro" id="IPR013098">
    <property type="entry name" value="Ig_I-set"/>
</dbReference>
<comment type="caution">
    <text evidence="4">The sequence shown here is derived from an EMBL/GenBank/DDBJ whole genome shotgun (WGS) entry which is preliminary data.</text>
</comment>
<proteinExistence type="predicted"/>
<sequence>PAAQPRLDPRDCPGQQNWTEGEQEILECRARGRPRPRLECSKDGDPQNSQNSQNSRDSLPVGIPQRARRAQAGIYRCRAWNELGTAESSVTLWVHREFGGILGFLGFFGDFGVFGILGGF</sequence>
<organism evidence="4 5">
    <name type="scientific">Rhabdornis inornatus</name>
    <dbReference type="NCBI Taxonomy" id="237438"/>
    <lineage>
        <taxon>Eukaryota</taxon>
        <taxon>Metazoa</taxon>
        <taxon>Chordata</taxon>
        <taxon>Craniata</taxon>
        <taxon>Vertebrata</taxon>
        <taxon>Euteleostomi</taxon>
        <taxon>Archelosauria</taxon>
        <taxon>Archosauria</taxon>
        <taxon>Dinosauria</taxon>
        <taxon>Saurischia</taxon>
        <taxon>Theropoda</taxon>
        <taxon>Coelurosauria</taxon>
        <taxon>Aves</taxon>
        <taxon>Neognathae</taxon>
        <taxon>Neoaves</taxon>
        <taxon>Telluraves</taxon>
        <taxon>Australaves</taxon>
        <taxon>Passeriformes</taxon>
        <taxon>Rhabdornithidae</taxon>
        <taxon>Rhabdornis</taxon>
    </lineage>
</organism>
<dbReference type="GO" id="GO:0005178">
    <property type="term" value="F:integrin binding"/>
    <property type="evidence" value="ECO:0007669"/>
    <property type="project" value="InterPro"/>
</dbReference>
<evidence type="ECO:0000259" key="3">
    <source>
        <dbReference type="PROSITE" id="PS50835"/>
    </source>
</evidence>
<keyword evidence="2" id="KW-0472">Membrane</keyword>
<feature type="compositionally biased region" description="Basic and acidic residues" evidence="1">
    <location>
        <begin position="36"/>
        <end position="45"/>
    </location>
</feature>
<dbReference type="InterPro" id="IPR007110">
    <property type="entry name" value="Ig-like_dom"/>
</dbReference>
<dbReference type="SUPFAM" id="SSF48726">
    <property type="entry name" value="Immunoglobulin"/>
    <property type="match status" value="1"/>
</dbReference>
<keyword evidence="5" id="KW-1185">Reference proteome</keyword>
<dbReference type="InterPro" id="IPR013783">
    <property type="entry name" value="Ig-like_fold"/>
</dbReference>
<feature type="region of interest" description="Disordered" evidence="1">
    <location>
        <begin position="36"/>
        <end position="63"/>
    </location>
</feature>
<dbReference type="Pfam" id="PF07679">
    <property type="entry name" value="I-set"/>
    <property type="match status" value="1"/>
</dbReference>
<feature type="domain" description="Ig-like" evidence="3">
    <location>
        <begin position="5"/>
        <end position="91"/>
    </location>
</feature>
<feature type="non-terminal residue" evidence="4">
    <location>
        <position position="120"/>
    </location>
</feature>
<dbReference type="InterPro" id="IPR036179">
    <property type="entry name" value="Ig-like_dom_sf"/>
</dbReference>
<dbReference type="PANTHER" id="PTHR13771">
    <property type="entry name" value="INTERCELLULAR ADHESION MOLECULE"/>
    <property type="match status" value="1"/>
</dbReference>
<dbReference type="GO" id="GO:0007155">
    <property type="term" value="P:cell adhesion"/>
    <property type="evidence" value="ECO:0007669"/>
    <property type="project" value="InterPro"/>
</dbReference>
<dbReference type="InterPro" id="IPR047012">
    <property type="entry name" value="ICAM_VCAM"/>
</dbReference>
<feature type="non-terminal residue" evidence="4">
    <location>
        <position position="1"/>
    </location>
</feature>
<dbReference type="EMBL" id="VWZS01007085">
    <property type="protein sequence ID" value="NXH60124.1"/>
    <property type="molecule type" value="Genomic_DNA"/>
</dbReference>
<evidence type="ECO:0000313" key="4">
    <source>
        <dbReference type="EMBL" id="NXH60124.1"/>
    </source>
</evidence>
<dbReference type="PROSITE" id="PS50835">
    <property type="entry name" value="IG_LIKE"/>
    <property type="match status" value="1"/>
</dbReference>
<gene>
    <name evidence="4" type="primary">Icam1</name>
    <name evidence="4" type="ORF">RHAINO_R16333</name>
</gene>
<keyword evidence="2" id="KW-1133">Transmembrane helix</keyword>
<dbReference type="Proteomes" id="UP000583164">
    <property type="component" value="Unassembled WGS sequence"/>
</dbReference>
<dbReference type="PANTHER" id="PTHR13771:SF3">
    <property type="entry name" value="INTERCELLULAR ADHESION MOLECULE 2"/>
    <property type="match status" value="1"/>
</dbReference>
<protein>
    <submittedName>
        <fullName evidence="4">ICAM1 protein</fullName>
    </submittedName>
</protein>